<accession>A0A4R2L2B6</accession>
<sequence>MKKNLLFFLILIAICIHGKGSFVDANPAIVEEVKLEKEKVMIEVLFKQRSKLWNNLYNKNMEKDQWMEQLKNIVREPLLSFDIEAFEEACEYPTDMDKVLDLKIIDIENIIYNGNVMEATTKICWTMQGLTAKYEEEIDYRVVLKEENNQWKIADYTICE</sequence>
<keyword evidence="3" id="KW-1185">Reference proteome</keyword>
<evidence type="ECO:0000313" key="3">
    <source>
        <dbReference type="Proteomes" id="UP000294919"/>
    </source>
</evidence>
<dbReference type="OrthoDB" id="1952902at2"/>
<dbReference type="EMBL" id="SLWV01000002">
    <property type="protein sequence ID" value="TCO79357.1"/>
    <property type="molecule type" value="Genomic_DNA"/>
</dbReference>
<organism evidence="2 3">
    <name type="scientific">Marinisporobacter balticus</name>
    <dbReference type="NCBI Taxonomy" id="2018667"/>
    <lineage>
        <taxon>Bacteria</taxon>
        <taxon>Bacillati</taxon>
        <taxon>Bacillota</taxon>
        <taxon>Clostridia</taxon>
        <taxon>Peptostreptococcales</taxon>
        <taxon>Thermotaleaceae</taxon>
        <taxon>Marinisporobacter</taxon>
    </lineage>
</organism>
<evidence type="ECO:0000256" key="1">
    <source>
        <dbReference type="SAM" id="SignalP"/>
    </source>
</evidence>
<evidence type="ECO:0008006" key="4">
    <source>
        <dbReference type="Google" id="ProtNLM"/>
    </source>
</evidence>
<name>A0A4R2L2B6_9FIRM</name>
<evidence type="ECO:0000313" key="2">
    <source>
        <dbReference type="EMBL" id="TCO79357.1"/>
    </source>
</evidence>
<feature type="signal peptide" evidence="1">
    <location>
        <begin position="1"/>
        <end position="18"/>
    </location>
</feature>
<comment type="caution">
    <text evidence="2">The sequence shown here is derived from an EMBL/GenBank/DDBJ whole genome shotgun (WGS) entry which is preliminary data.</text>
</comment>
<feature type="chain" id="PRO_5038489950" description="DUF3828 domain-containing protein" evidence="1">
    <location>
        <begin position="19"/>
        <end position="160"/>
    </location>
</feature>
<dbReference type="Proteomes" id="UP000294919">
    <property type="component" value="Unassembled WGS sequence"/>
</dbReference>
<proteinExistence type="predicted"/>
<protein>
    <recommendedName>
        <fullName evidence="4">DUF3828 domain-containing protein</fullName>
    </recommendedName>
</protein>
<reference evidence="2 3" key="1">
    <citation type="submission" date="2019-03" db="EMBL/GenBank/DDBJ databases">
        <title>Genomic Encyclopedia of Type Strains, Phase IV (KMG-IV): sequencing the most valuable type-strain genomes for metagenomic binning, comparative biology and taxonomic classification.</title>
        <authorList>
            <person name="Goeker M."/>
        </authorList>
    </citation>
    <scope>NUCLEOTIDE SEQUENCE [LARGE SCALE GENOMIC DNA]</scope>
    <source>
        <strain evidence="2 3">DSM 102940</strain>
    </source>
</reference>
<gene>
    <name evidence="2" type="ORF">EV214_10275</name>
</gene>
<dbReference type="AlphaFoldDB" id="A0A4R2L2B6"/>
<dbReference type="RefSeq" id="WP_132242180.1">
    <property type="nucleotide sequence ID" value="NZ_SLWV01000002.1"/>
</dbReference>
<keyword evidence="1" id="KW-0732">Signal</keyword>